<protein>
    <submittedName>
        <fullName evidence="1">Uncharacterized protein</fullName>
    </submittedName>
</protein>
<dbReference type="EMBL" id="GL888066">
    <property type="protein sequence ID" value="EGI68320.1"/>
    <property type="molecule type" value="Genomic_DNA"/>
</dbReference>
<keyword evidence="2" id="KW-1185">Reference proteome</keyword>
<dbReference type="InParanoid" id="F4WBP2"/>
<dbReference type="AlphaFoldDB" id="F4WBP2"/>
<sequence>MEERPGKRVDGWSKKIYTKNKSTSKNEWATKKPTVLEGETRAPEMFSGSRCRSHCYRPAGISSVIANVLELIRSVLQVMGSTFINHVISHFNGGFQHYVSPETNHASRIRRFGFTQLNELRQHFCHSFCKSADTMPYLLNLLCAAKCPELYLPHHTTQSKYNGKYNSGKYIYTNRNYVIELSDSVRNDGPIRASFEHNTPVRIEYKWNVSERSKFEYNTLVRIEYKWNVSNRNKFEYNNCYKWNALERNKFEHRTPIRTRYRTLNFSLSYPSSYPSPILMKFKKIMNKMLELIRSVLQVMGSTFINLGLVQSELDYSGWIKTRSEYARACGPSTMINDIQNM</sequence>
<organism evidence="2">
    <name type="scientific">Acromyrmex echinatior</name>
    <name type="common">Panamanian leafcutter ant</name>
    <name type="synonym">Acromyrmex octospinosus echinatior</name>
    <dbReference type="NCBI Taxonomy" id="103372"/>
    <lineage>
        <taxon>Eukaryota</taxon>
        <taxon>Metazoa</taxon>
        <taxon>Ecdysozoa</taxon>
        <taxon>Arthropoda</taxon>
        <taxon>Hexapoda</taxon>
        <taxon>Insecta</taxon>
        <taxon>Pterygota</taxon>
        <taxon>Neoptera</taxon>
        <taxon>Endopterygota</taxon>
        <taxon>Hymenoptera</taxon>
        <taxon>Apocrita</taxon>
        <taxon>Aculeata</taxon>
        <taxon>Formicoidea</taxon>
        <taxon>Formicidae</taxon>
        <taxon>Myrmicinae</taxon>
        <taxon>Acromyrmex</taxon>
    </lineage>
</organism>
<reference evidence="1" key="1">
    <citation type="submission" date="2011-02" db="EMBL/GenBank/DDBJ databases">
        <title>The genome of the leaf-cutting ant Acromyrmex echinatior suggests key adaptations to social evolution and fungus farming.</title>
        <authorList>
            <person name="Nygaard S."/>
            <person name="Zhang G."/>
        </authorList>
    </citation>
    <scope>NUCLEOTIDE SEQUENCE</scope>
</reference>
<evidence type="ECO:0000313" key="2">
    <source>
        <dbReference type="Proteomes" id="UP000007755"/>
    </source>
</evidence>
<dbReference type="Proteomes" id="UP000007755">
    <property type="component" value="Unassembled WGS sequence"/>
</dbReference>
<evidence type="ECO:0000313" key="1">
    <source>
        <dbReference type="EMBL" id="EGI68320.1"/>
    </source>
</evidence>
<accession>F4WBP2</accession>
<name>F4WBP2_ACREC</name>
<proteinExistence type="predicted"/>
<dbReference type="OrthoDB" id="7616321at2759"/>
<gene>
    <name evidence="1" type="ORF">G5I_02961</name>
</gene>